<dbReference type="EMBL" id="HACG01052577">
    <property type="protein sequence ID" value="CEK99448.1"/>
    <property type="molecule type" value="Transcribed_RNA"/>
</dbReference>
<organism evidence="1">
    <name type="scientific">Arion vulgaris</name>
    <dbReference type="NCBI Taxonomy" id="1028688"/>
    <lineage>
        <taxon>Eukaryota</taxon>
        <taxon>Metazoa</taxon>
        <taxon>Spiralia</taxon>
        <taxon>Lophotrochozoa</taxon>
        <taxon>Mollusca</taxon>
        <taxon>Gastropoda</taxon>
        <taxon>Heterobranchia</taxon>
        <taxon>Euthyneura</taxon>
        <taxon>Panpulmonata</taxon>
        <taxon>Eupulmonata</taxon>
        <taxon>Stylommatophora</taxon>
        <taxon>Helicina</taxon>
        <taxon>Arionoidea</taxon>
        <taxon>Arionidae</taxon>
        <taxon>Arion</taxon>
    </lineage>
</organism>
<proteinExistence type="predicted"/>
<feature type="non-terminal residue" evidence="1">
    <location>
        <position position="1"/>
    </location>
</feature>
<reference evidence="1" key="1">
    <citation type="submission" date="2014-12" db="EMBL/GenBank/DDBJ databases">
        <title>Insight into the proteome of Arion vulgaris.</title>
        <authorList>
            <person name="Aradska J."/>
            <person name="Bulat T."/>
            <person name="Smidak R."/>
            <person name="Sarate P."/>
            <person name="Gangsoo J."/>
            <person name="Sialana F."/>
            <person name="Bilban M."/>
            <person name="Lubec G."/>
        </authorList>
    </citation>
    <scope>NUCLEOTIDE SEQUENCE</scope>
    <source>
        <tissue evidence="1">Skin</tissue>
    </source>
</reference>
<dbReference type="AlphaFoldDB" id="A0A0B7C2N4"/>
<protein>
    <submittedName>
        <fullName evidence="1">Uncharacterized protein</fullName>
    </submittedName>
</protein>
<evidence type="ECO:0000313" key="1">
    <source>
        <dbReference type="EMBL" id="CEK99448.1"/>
    </source>
</evidence>
<accession>A0A0B7C2N4</accession>
<name>A0A0B7C2N4_9EUPU</name>
<gene>
    <name evidence="1" type="primary">ORF221293</name>
</gene>
<feature type="non-terminal residue" evidence="1">
    <location>
        <position position="75"/>
    </location>
</feature>
<sequence>EDPSLNTNSAEFLNEHNFNINRNIKLENVSLHAGHANEYTNEEVIEDIKNVKRLNTDDFQAFQMQDFDLSQHYSV</sequence>